<dbReference type="AlphaFoldDB" id="A0A251STU4"/>
<proteinExistence type="predicted"/>
<sequence length="109" mass="12939">MSELAFFLRTRRSHWNPQVTGITSEKTTGVRRNSRHPLLTFSDNHFVLLDYSPIFTCALFQETSICYHCEYTRSLFPLYTLGCNMYTYSKQLLCLNKTYSIYERDMKLL</sequence>
<protein>
    <submittedName>
        <fullName evidence="1">Uncharacterized protein</fullName>
    </submittedName>
</protein>
<gene>
    <name evidence="1" type="ORF">HannXRQ_Chr13g0409551</name>
</gene>
<name>A0A251STU4_HELAN</name>
<dbReference type="InParanoid" id="A0A251STU4"/>
<reference evidence="2" key="1">
    <citation type="journal article" date="2017" name="Nature">
        <title>The sunflower genome provides insights into oil metabolism, flowering and Asterid evolution.</title>
        <authorList>
            <person name="Badouin H."/>
            <person name="Gouzy J."/>
            <person name="Grassa C.J."/>
            <person name="Murat F."/>
            <person name="Staton S.E."/>
            <person name="Cottret L."/>
            <person name="Lelandais-Briere C."/>
            <person name="Owens G.L."/>
            <person name="Carrere S."/>
            <person name="Mayjonade B."/>
            <person name="Legrand L."/>
            <person name="Gill N."/>
            <person name="Kane N.C."/>
            <person name="Bowers J.E."/>
            <person name="Hubner S."/>
            <person name="Bellec A."/>
            <person name="Berard A."/>
            <person name="Berges H."/>
            <person name="Blanchet N."/>
            <person name="Boniface M.C."/>
            <person name="Brunel D."/>
            <person name="Catrice O."/>
            <person name="Chaidir N."/>
            <person name="Claudel C."/>
            <person name="Donnadieu C."/>
            <person name="Faraut T."/>
            <person name="Fievet G."/>
            <person name="Helmstetter N."/>
            <person name="King M."/>
            <person name="Knapp S.J."/>
            <person name="Lai Z."/>
            <person name="Le Paslier M.C."/>
            <person name="Lippi Y."/>
            <person name="Lorenzon L."/>
            <person name="Mandel J.R."/>
            <person name="Marage G."/>
            <person name="Marchand G."/>
            <person name="Marquand E."/>
            <person name="Bret-Mestries E."/>
            <person name="Morien E."/>
            <person name="Nambeesan S."/>
            <person name="Nguyen T."/>
            <person name="Pegot-Espagnet P."/>
            <person name="Pouilly N."/>
            <person name="Raftis F."/>
            <person name="Sallet E."/>
            <person name="Schiex T."/>
            <person name="Thomas J."/>
            <person name="Vandecasteele C."/>
            <person name="Vares D."/>
            <person name="Vear F."/>
            <person name="Vautrin S."/>
            <person name="Crespi M."/>
            <person name="Mangin B."/>
            <person name="Burke J.M."/>
            <person name="Salse J."/>
            <person name="Munos S."/>
            <person name="Vincourt P."/>
            <person name="Rieseberg L.H."/>
            <person name="Langlade N.B."/>
        </authorList>
    </citation>
    <scope>NUCLEOTIDE SEQUENCE [LARGE SCALE GENOMIC DNA]</scope>
    <source>
        <strain evidence="2">cv. SF193</strain>
    </source>
</reference>
<dbReference type="Proteomes" id="UP000215914">
    <property type="component" value="Chromosome 13"/>
</dbReference>
<evidence type="ECO:0000313" key="2">
    <source>
        <dbReference type="Proteomes" id="UP000215914"/>
    </source>
</evidence>
<accession>A0A251STU4</accession>
<dbReference type="EMBL" id="CM007902">
    <property type="protein sequence ID" value="OTG02124.1"/>
    <property type="molecule type" value="Genomic_DNA"/>
</dbReference>
<keyword evidence="2" id="KW-1185">Reference proteome</keyword>
<organism evidence="1 2">
    <name type="scientific">Helianthus annuus</name>
    <name type="common">Common sunflower</name>
    <dbReference type="NCBI Taxonomy" id="4232"/>
    <lineage>
        <taxon>Eukaryota</taxon>
        <taxon>Viridiplantae</taxon>
        <taxon>Streptophyta</taxon>
        <taxon>Embryophyta</taxon>
        <taxon>Tracheophyta</taxon>
        <taxon>Spermatophyta</taxon>
        <taxon>Magnoliopsida</taxon>
        <taxon>eudicotyledons</taxon>
        <taxon>Gunneridae</taxon>
        <taxon>Pentapetalae</taxon>
        <taxon>asterids</taxon>
        <taxon>campanulids</taxon>
        <taxon>Asterales</taxon>
        <taxon>Asteraceae</taxon>
        <taxon>Asteroideae</taxon>
        <taxon>Heliantheae alliance</taxon>
        <taxon>Heliantheae</taxon>
        <taxon>Helianthus</taxon>
    </lineage>
</organism>
<evidence type="ECO:0000313" key="1">
    <source>
        <dbReference type="EMBL" id="OTG02124.1"/>
    </source>
</evidence>